<accession>W1ID53</accession>
<evidence type="ECO:0000313" key="1">
    <source>
        <dbReference type="EMBL" id="CDL73413.1"/>
    </source>
</evidence>
<dbReference type="AlphaFoldDB" id="W1ID53"/>
<dbReference type="EMBL" id="CBMI010005077">
    <property type="protein sequence ID" value="CDL73413.1"/>
    <property type="molecule type" value="Genomic_DNA"/>
</dbReference>
<protein>
    <submittedName>
        <fullName evidence="1">Unclassified</fullName>
    </submittedName>
</protein>
<organism evidence="1">
    <name type="scientific">Fusarium clavum</name>
    <dbReference type="NCBI Taxonomy" id="2594811"/>
    <lineage>
        <taxon>Eukaryota</taxon>
        <taxon>Fungi</taxon>
        <taxon>Dikarya</taxon>
        <taxon>Ascomycota</taxon>
        <taxon>Pezizomycotina</taxon>
        <taxon>Sordariomycetes</taxon>
        <taxon>Hypocreomycetidae</taxon>
        <taxon>Hypocreales</taxon>
        <taxon>Nectriaceae</taxon>
        <taxon>Fusarium</taxon>
        <taxon>Fusarium incarnatum-equiseti species complex</taxon>
    </lineage>
</organism>
<proteinExistence type="predicted"/>
<reference evidence="1" key="1">
    <citation type="submission" date="2013-05" db="EMBL/GenBank/DDBJ databases">
        <title>Draft genome sequences of six wheat associated Fusarium spp. isolates.</title>
        <authorList>
            <person name="Moolhuijzen P.M."/>
            <person name="Manners J.M."/>
            <person name="Wilcox S."/>
            <person name="Bellgard M.I."/>
            <person name="Gardiner D.M."/>
        </authorList>
    </citation>
    <scope>NUCLEOTIDE SEQUENCE</scope>
    <source>
        <strain evidence="1">CS3069</strain>
    </source>
</reference>
<keyword evidence="1" id="KW-0496">Mitochondrion</keyword>
<dbReference type="EMBL" id="HG321337">
    <property type="protein sequence ID" value="CEF82675.1"/>
    <property type="molecule type" value="Genomic_DNA"/>
</dbReference>
<name>W1ID53_9HYPO</name>
<geneLocation type="mitochondrion" evidence="1"/>
<gene>
    <name evidence="1" type="ORF">BN850_0138010</name>
</gene>
<sequence length="64" mass="7790">MLVRIETRDLDWPFQWKHVYTLVWMEAWAGGNPWKKPWSWAHWRLPSMLLTYLPRYPGTDVGSM</sequence>